<name>A0A6S6XUI3_9PROT</name>
<proteinExistence type="predicted"/>
<dbReference type="PROSITE" id="PS00198">
    <property type="entry name" value="4FE4S_FER_1"/>
    <property type="match status" value="1"/>
</dbReference>
<dbReference type="GO" id="GO:0051539">
    <property type="term" value="F:4 iron, 4 sulfur cluster binding"/>
    <property type="evidence" value="ECO:0007669"/>
    <property type="project" value="UniProtKB-KW"/>
</dbReference>
<dbReference type="PROSITE" id="PS51379">
    <property type="entry name" value="4FE4S_FER_2"/>
    <property type="match status" value="3"/>
</dbReference>
<evidence type="ECO:0000313" key="7">
    <source>
        <dbReference type="Proteomes" id="UP000515733"/>
    </source>
</evidence>
<keyword evidence="2" id="KW-0479">Metal-binding</keyword>
<feature type="domain" description="4Fe-4S ferredoxin-type" evidence="5">
    <location>
        <begin position="3"/>
        <end position="32"/>
    </location>
</feature>
<dbReference type="Pfam" id="PF13247">
    <property type="entry name" value="Fer4_11"/>
    <property type="match status" value="1"/>
</dbReference>
<keyword evidence="4" id="KW-0411">Iron-sulfur</keyword>
<dbReference type="AlphaFoldDB" id="A0A6S6XUI3"/>
<reference evidence="6 7" key="1">
    <citation type="submission" date="2020-03" db="EMBL/GenBank/DDBJ databases">
        <authorList>
            <consortium name="Genoscope - CEA"/>
            <person name="William W."/>
        </authorList>
    </citation>
    <scope>NUCLEOTIDE SEQUENCE [LARGE SCALE GENOMIC DNA]</scope>
    <source>
        <strain evidence="7">DSM 16959</strain>
    </source>
</reference>
<dbReference type="Gene3D" id="3.30.70.20">
    <property type="match status" value="2"/>
</dbReference>
<dbReference type="Proteomes" id="UP000515733">
    <property type="component" value="Chromosome"/>
</dbReference>
<dbReference type="OrthoDB" id="9779457at2"/>
<dbReference type="EMBL" id="LR778301">
    <property type="protein sequence ID" value="CAB1368455.1"/>
    <property type="molecule type" value="Genomic_DNA"/>
</dbReference>
<organism evidence="6 7">
    <name type="scientific">Denitratisoma oestradiolicum</name>
    <dbReference type="NCBI Taxonomy" id="311182"/>
    <lineage>
        <taxon>Bacteria</taxon>
        <taxon>Pseudomonadati</taxon>
        <taxon>Pseudomonadota</taxon>
        <taxon>Betaproteobacteria</taxon>
        <taxon>Nitrosomonadales</taxon>
        <taxon>Sterolibacteriaceae</taxon>
        <taxon>Denitratisoma</taxon>
    </lineage>
</organism>
<evidence type="ECO:0000259" key="5">
    <source>
        <dbReference type="PROSITE" id="PS51379"/>
    </source>
</evidence>
<sequence length="224" mass="24756">MRWGMTIDLQRCTGCYGCVMACKQEHSTPSGVHFRRMMFEEVGEYPKAKRIHAPVQCNHCAEPPCVPVCPTKATYKRDDGLVLVDADVCIGCGYCMTSCPYEQRHFVGDKLEHFEDGLTPHELKGGEAGHDWDSKRDTVVKCTFCQHRLDKAKDTGLTPGVDREVTPACVNTCPSNAMEFGDLDDPNSKISRLIEARKGFPLLPGAGTKPSIFYLPGDTPLAND</sequence>
<dbReference type="PANTHER" id="PTHR43177:SF3">
    <property type="entry name" value="PROTEIN NRFC HOMOLOG"/>
    <property type="match status" value="1"/>
</dbReference>
<dbReference type="KEGG" id="doe:DENOEST_1290"/>
<feature type="domain" description="4Fe-4S ferredoxin-type" evidence="5">
    <location>
        <begin position="47"/>
        <end position="79"/>
    </location>
</feature>
<accession>A0A6S6XUI3</accession>
<dbReference type="GO" id="GO:0046872">
    <property type="term" value="F:metal ion binding"/>
    <property type="evidence" value="ECO:0007669"/>
    <property type="project" value="UniProtKB-KW"/>
</dbReference>
<keyword evidence="7" id="KW-1185">Reference proteome</keyword>
<evidence type="ECO:0000256" key="4">
    <source>
        <dbReference type="ARBA" id="ARBA00023014"/>
    </source>
</evidence>
<gene>
    <name evidence="6" type="ORF">DENOEST_1290</name>
</gene>
<dbReference type="PANTHER" id="PTHR43177">
    <property type="entry name" value="PROTEIN NRFC"/>
    <property type="match status" value="1"/>
</dbReference>
<evidence type="ECO:0000256" key="2">
    <source>
        <dbReference type="ARBA" id="ARBA00022723"/>
    </source>
</evidence>
<dbReference type="SUPFAM" id="SSF54862">
    <property type="entry name" value="4Fe-4S ferredoxins"/>
    <property type="match status" value="1"/>
</dbReference>
<evidence type="ECO:0000256" key="3">
    <source>
        <dbReference type="ARBA" id="ARBA00023004"/>
    </source>
</evidence>
<evidence type="ECO:0000256" key="1">
    <source>
        <dbReference type="ARBA" id="ARBA00022485"/>
    </source>
</evidence>
<dbReference type="CDD" id="cd10551">
    <property type="entry name" value="PsrB"/>
    <property type="match status" value="1"/>
</dbReference>
<keyword evidence="3" id="KW-0408">Iron</keyword>
<dbReference type="InterPro" id="IPR017896">
    <property type="entry name" value="4Fe4S_Fe-S-bd"/>
</dbReference>
<protein>
    <submittedName>
        <fullName evidence="6">4Fe-4S ferredoxin</fullName>
    </submittedName>
</protein>
<keyword evidence="1" id="KW-0004">4Fe-4S</keyword>
<evidence type="ECO:0000313" key="6">
    <source>
        <dbReference type="EMBL" id="CAB1368455.1"/>
    </source>
</evidence>
<dbReference type="InterPro" id="IPR050954">
    <property type="entry name" value="ET_IronSulfur_Cluster-Binding"/>
</dbReference>
<dbReference type="InterPro" id="IPR017900">
    <property type="entry name" value="4Fe4S_Fe_S_CS"/>
</dbReference>
<feature type="domain" description="4Fe-4S ferredoxin-type" evidence="5">
    <location>
        <begin position="80"/>
        <end position="109"/>
    </location>
</feature>